<name>A0A0A8XXC8_ARUDO</name>
<reference evidence="1" key="1">
    <citation type="submission" date="2014-09" db="EMBL/GenBank/DDBJ databases">
        <authorList>
            <person name="Magalhaes I.L.F."/>
            <person name="Oliveira U."/>
            <person name="Santos F.R."/>
            <person name="Vidigal T.H.D.A."/>
            <person name="Brescovit A.D."/>
            <person name="Santos A.J."/>
        </authorList>
    </citation>
    <scope>NUCLEOTIDE SEQUENCE</scope>
    <source>
        <tissue evidence="1">Shoot tissue taken approximately 20 cm above the soil surface</tissue>
    </source>
</reference>
<proteinExistence type="predicted"/>
<sequence length="25" mass="2963">MWWVGEIYSTSSYQEHDSVKARESS</sequence>
<dbReference type="AlphaFoldDB" id="A0A0A8XXC8"/>
<evidence type="ECO:0000313" key="1">
    <source>
        <dbReference type="EMBL" id="JAD18516.1"/>
    </source>
</evidence>
<reference evidence="1" key="2">
    <citation type="journal article" date="2015" name="Data Brief">
        <title>Shoot transcriptome of the giant reed, Arundo donax.</title>
        <authorList>
            <person name="Barrero R.A."/>
            <person name="Guerrero F.D."/>
            <person name="Moolhuijzen P."/>
            <person name="Goolsby J.A."/>
            <person name="Tidwell J."/>
            <person name="Bellgard S.E."/>
            <person name="Bellgard M.I."/>
        </authorList>
    </citation>
    <scope>NUCLEOTIDE SEQUENCE</scope>
    <source>
        <tissue evidence="1">Shoot tissue taken approximately 20 cm above the soil surface</tissue>
    </source>
</reference>
<organism evidence="1">
    <name type="scientific">Arundo donax</name>
    <name type="common">Giant reed</name>
    <name type="synonym">Donax arundinaceus</name>
    <dbReference type="NCBI Taxonomy" id="35708"/>
    <lineage>
        <taxon>Eukaryota</taxon>
        <taxon>Viridiplantae</taxon>
        <taxon>Streptophyta</taxon>
        <taxon>Embryophyta</taxon>
        <taxon>Tracheophyta</taxon>
        <taxon>Spermatophyta</taxon>
        <taxon>Magnoliopsida</taxon>
        <taxon>Liliopsida</taxon>
        <taxon>Poales</taxon>
        <taxon>Poaceae</taxon>
        <taxon>PACMAD clade</taxon>
        <taxon>Arundinoideae</taxon>
        <taxon>Arundineae</taxon>
        <taxon>Arundo</taxon>
    </lineage>
</organism>
<protein>
    <submittedName>
        <fullName evidence="1">Uncharacterized protein</fullName>
    </submittedName>
</protein>
<dbReference type="EMBL" id="GBRH01279379">
    <property type="protein sequence ID" value="JAD18516.1"/>
    <property type="molecule type" value="Transcribed_RNA"/>
</dbReference>
<accession>A0A0A8XXC8</accession>